<feature type="domain" description="PAS" evidence="1">
    <location>
        <begin position="118"/>
        <end position="156"/>
    </location>
</feature>
<dbReference type="InterPro" id="IPR000014">
    <property type="entry name" value="PAS"/>
</dbReference>
<evidence type="ECO:0000313" key="2">
    <source>
        <dbReference type="EMBL" id="JAG43250.1"/>
    </source>
</evidence>
<dbReference type="PROSITE" id="PS50112">
    <property type="entry name" value="PAS"/>
    <property type="match status" value="2"/>
</dbReference>
<dbReference type="Pfam" id="PF00989">
    <property type="entry name" value="PAS"/>
    <property type="match status" value="2"/>
</dbReference>
<dbReference type="PANTHER" id="PTHR31600">
    <property type="entry name" value="TINY MACROCYSTS PROTEIN B-RELATED"/>
    <property type="match status" value="1"/>
</dbReference>
<organism evidence="2">
    <name type="scientific">Lygus hesperus</name>
    <name type="common">Western plant bug</name>
    <dbReference type="NCBI Taxonomy" id="30085"/>
    <lineage>
        <taxon>Eukaryota</taxon>
        <taxon>Metazoa</taxon>
        <taxon>Ecdysozoa</taxon>
        <taxon>Arthropoda</taxon>
        <taxon>Hexapoda</taxon>
        <taxon>Insecta</taxon>
        <taxon>Pterygota</taxon>
        <taxon>Neoptera</taxon>
        <taxon>Paraneoptera</taxon>
        <taxon>Hemiptera</taxon>
        <taxon>Heteroptera</taxon>
        <taxon>Panheteroptera</taxon>
        <taxon>Cimicomorpha</taxon>
        <taxon>Miridae</taxon>
        <taxon>Mirini</taxon>
        <taxon>Lygus</taxon>
    </lineage>
</organism>
<dbReference type="NCBIfam" id="TIGR00229">
    <property type="entry name" value="sensory_box"/>
    <property type="match status" value="2"/>
</dbReference>
<gene>
    <name evidence="2" type="primary">fixL_3</name>
    <name evidence="2" type="ORF">CM83_37131</name>
</gene>
<dbReference type="AlphaFoldDB" id="A0A0A9ZJ31"/>
<name>A0A0A9ZJ31_LYGHE</name>
<accession>A0A0A9ZJ31</accession>
<dbReference type="InterPro" id="IPR013767">
    <property type="entry name" value="PAS_fold"/>
</dbReference>
<sequence>MMAIDTLGTILRFNKAAESCFGRAAIDVIDQNVKILMPEEIAARHDTHLATYLRTKQKHVLVNLTRQRAVRKNGEEFPIEMIVRELVNDNVSTYLGFIRDLSSDSHLDEAMLLKDIFMESTGVAVLCTDVSGRVVLYSHAAEAIFGFTAAEVINNNCKMLMPPAVGDKYDAYLERYRNALGQRATLPLLE</sequence>
<dbReference type="SMART" id="SM00091">
    <property type="entry name" value="PAS"/>
    <property type="match status" value="1"/>
</dbReference>
<dbReference type="CDD" id="cd00130">
    <property type="entry name" value="PAS"/>
    <property type="match status" value="2"/>
</dbReference>
<proteinExistence type="predicted"/>
<protein>
    <submittedName>
        <fullName evidence="2">Sensor protein fixL</fullName>
    </submittedName>
</protein>
<dbReference type="PANTHER" id="PTHR31600:SF2">
    <property type="entry name" value="GAMETE ENRICHED GENE 10 PROTEIN-RELATED"/>
    <property type="match status" value="1"/>
</dbReference>
<reference evidence="2" key="1">
    <citation type="journal article" date="2014" name="PLoS ONE">
        <title>Transcriptome-Based Identification of ABC Transporters in the Western Tarnished Plant Bug Lygus hesperus.</title>
        <authorList>
            <person name="Hull J.J."/>
            <person name="Chaney K."/>
            <person name="Geib S.M."/>
            <person name="Fabrick J.A."/>
            <person name="Brent C.S."/>
            <person name="Walsh D."/>
            <person name="Lavine L.C."/>
        </authorList>
    </citation>
    <scope>NUCLEOTIDE SEQUENCE</scope>
</reference>
<evidence type="ECO:0000259" key="1">
    <source>
        <dbReference type="PROSITE" id="PS50112"/>
    </source>
</evidence>
<dbReference type="EMBL" id="GBHO01000354">
    <property type="protein sequence ID" value="JAG43250.1"/>
    <property type="molecule type" value="Transcribed_RNA"/>
</dbReference>
<reference evidence="2" key="2">
    <citation type="submission" date="2014-07" db="EMBL/GenBank/DDBJ databases">
        <authorList>
            <person name="Hull J."/>
        </authorList>
    </citation>
    <scope>NUCLEOTIDE SEQUENCE</scope>
</reference>
<dbReference type="InterPro" id="IPR035965">
    <property type="entry name" value="PAS-like_dom_sf"/>
</dbReference>
<dbReference type="GO" id="GO:0006355">
    <property type="term" value="P:regulation of DNA-templated transcription"/>
    <property type="evidence" value="ECO:0007669"/>
    <property type="project" value="InterPro"/>
</dbReference>
<feature type="domain" description="PAS" evidence="1">
    <location>
        <begin position="1"/>
        <end position="56"/>
    </location>
</feature>
<dbReference type="InterPro" id="IPR052994">
    <property type="entry name" value="Tiny_macrocysts_regulators"/>
</dbReference>
<dbReference type="Gene3D" id="3.30.450.20">
    <property type="entry name" value="PAS domain"/>
    <property type="match status" value="2"/>
</dbReference>
<dbReference type="SUPFAM" id="SSF55785">
    <property type="entry name" value="PYP-like sensor domain (PAS domain)"/>
    <property type="match status" value="2"/>
</dbReference>